<dbReference type="Proteomes" id="UP000015106">
    <property type="component" value="Chromosome 6"/>
</dbReference>
<proteinExistence type="predicted"/>
<reference evidence="5" key="1">
    <citation type="journal article" date="2013" name="Nature">
        <title>Draft genome of the wheat A-genome progenitor Triticum urartu.</title>
        <authorList>
            <person name="Ling H.Q."/>
            <person name="Zhao S."/>
            <person name="Liu D."/>
            <person name="Wang J."/>
            <person name="Sun H."/>
            <person name="Zhang C."/>
            <person name="Fan H."/>
            <person name="Li D."/>
            <person name="Dong L."/>
            <person name="Tao Y."/>
            <person name="Gao C."/>
            <person name="Wu H."/>
            <person name="Li Y."/>
            <person name="Cui Y."/>
            <person name="Guo X."/>
            <person name="Zheng S."/>
            <person name="Wang B."/>
            <person name="Yu K."/>
            <person name="Liang Q."/>
            <person name="Yang W."/>
            <person name="Lou X."/>
            <person name="Chen J."/>
            <person name="Feng M."/>
            <person name="Jian J."/>
            <person name="Zhang X."/>
            <person name="Luo G."/>
            <person name="Jiang Y."/>
            <person name="Liu J."/>
            <person name="Wang Z."/>
            <person name="Sha Y."/>
            <person name="Zhang B."/>
            <person name="Wu H."/>
            <person name="Tang D."/>
            <person name="Shen Q."/>
            <person name="Xue P."/>
            <person name="Zou S."/>
            <person name="Wang X."/>
            <person name="Liu X."/>
            <person name="Wang F."/>
            <person name="Yang Y."/>
            <person name="An X."/>
            <person name="Dong Z."/>
            <person name="Zhang K."/>
            <person name="Zhang X."/>
            <person name="Luo M.C."/>
            <person name="Dvorak J."/>
            <person name="Tong Y."/>
            <person name="Wang J."/>
            <person name="Yang H."/>
            <person name="Li Z."/>
            <person name="Wang D."/>
            <person name="Zhang A."/>
            <person name="Wang J."/>
        </authorList>
    </citation>
    <scope>NUCLEOTIDE SEQUENCE</scope>
    <source>
        <strain evidence="5">cv. G1812</strain>
    </source>
</reference>
<feature type="domain" description="Leucine-rich repeat-containing N-terminal plant-type" evidence="3">
    <location>
        <begin position="21"/>
        <end position="58"/>
    </location>
</feature>
<dbReference type="Gramene" id="TuG1812G0600001419.01.T01">
    <property type="protein sequence ID" value="TuG1812G0600001419.01.T01"/>
    <property type="gene ID" value="TuG1812G0600001419.01"/>
</dbReference>
<organism evidence="4 5">
    <name type="scientific">Triticum urartu</name>
    <name type="common">Red wild einkorn</name>
    <name type="synonym">Crithodium urartu</name>
    <dbReference type="NCBI Taxonomy" id="4572"/>
    <lineage>
        <taxon>Eukaryota</taxon>
        <taxon>Viridiplantae</taxon>
        <taxon>Streptophyta</taxon>
        <taxon>Embryophyta</taxon>
        <taxon>Tracheophyta</taxon>
        <taxon>Spermatophyta</taxon>
        <taxon>Magnoliopsida</taxon>
        <taxon>Liliopsida</taxon>
        <taxon>Poales</taxon>
        <taxon>Poaceae</taxon>
        <taxon>BOP clade</taxon>
        <taxon>Pooideae</taxon>
        <taxon>Triticodae</taxon>
        <taxon>Triticeae</taxon>
        <taxon>Triticinae</taxon>
        <taxon>Triticum</taxon>
    </lineage>
</organism>
<evidence type="ECO:0000256" key="1">
    <source>
        <dbReference type="ARBA" id="ARBA00022614"/>
    </source>
</evidence>
<evidence type="ECO:0000313" key="5">
    <source>
        <dbReference type="Proteomes" id="UP000015106"/>
    </source>
</evidence>
<dbReference type="EnsemblPlants" id="TuG1812G0600001419.01.T01">
    <property type="protein sequence ID" value="TuG1812G0600001419.01.T01"/>
    <property type="gene ID" value="TuG1812G0600001419.01"/>
</dbReference>
<name>A0A8R7UV22_TRIUA</name>
<evidence type="ECO:0000313" key="4">
    <source>
        <dbReference type="EnsemblPlants" id="TuG1812G0600001419.01.T01"/>
    </source>
</evidence>
<keyword evidence="1" id="KW-0433">Leucine-rich repeat</keyword>
<dbReference type="Gene3D" id="3.80.10.10">
    <property type="entry name" value="Ribonuclease Inhibitor"/>
    <property type="match status" value="1"/>
</dbReference>
<evidence type="ECO:0000259" key="3">
    <source>
        <dbReference type="Pfam" id="PF08263"/>
    </source>
</evidence>
<keyword evidence="5" id="KW-1185">Reference proteome</keyword>
<dbReference type="InterPro" id="IPR013210">
    <property type="entry name" value="LRR_N_plant-typ"/>
</dbReference>
<evidence type="ECO:0000256" key="2">
    <source>
        <dbReference type="ARBA" id="ARBA00022737"/>
    </source>
</evidence>
<accession>A0A8R7UV22</accession>
<sequence length="83" mass="8831">MTLSCVLPRSTNIRFNAKAINPETEALLRWKSTLIGANPLPSWSIANSTCSWSGITCDAAGHVTKLHLSGFGIHATILSVPSP</sequence>
<protein>
    <recommendedName>
        <fullName evidence="3">Leucine-rich repeat-containing N-terminal plant-type domain-containing protein</fullName>
    </recommendedName>
</protein>
<dbReference type="InterPro" id="IPR032675">
    <property type="entry name" value="LRR_dom_sf"/>
</dbReference>
<reference evidence="4" key="2">
    <citation type="submission" date="2018-03" db="EMBL/GenBank/DDBJ databases">
        <title>The Triticum urartu genome reveals the dynamic nature of wheat genome evolution.</title>
        <authorList>
            <person name="Ling H."/>
            <person name="Ma B."/>
            <person name="Shi X."/>
            <person name="Liu H."/>
            <person name="Dong L."/>
            <person name="Sun H."/>
            <person name="Cao Y."/>
            <person name="Gao Q."/>
            <person name="Zheng S."/>
            <person name="Li Y."/>
            <person name="Yu Y."/>
            <person name="Du H."/>
            <person name="Qi M."/>
            <person name="Li Y."/>
            <person name="Yu H."/>
            <person name="Cui Y."/>
            <person name="Wang N."/>
            <person name="Chen C."/>
            <person name="Wu H."/>
            <person name="Zhao Y."/>
            <person name="Zhang J."/>
            <person name="Li Y."/>
            <person name="Zhou W."/>
            <person name="Zhang B."/>
            <person name="Hu W."/>
            <person name="Eijk M."/>
            <person name="Tang J."/>
            <person name="Witsenboer H."/>
            <person name="Zhao S."/>
            <person name="Li Z."/>
            <person name="Zhang A."/>
            <person name="Wang D."/>
            <person name="Liang C."/>
        </authorList>
    </citation>
    <scope>NUCLEOTIDE SEQUENCE [LARGE SCALE GENOMIC DNA]</scope>
    <source>
        <strain evidence="4">cv. G1812</strain>
    </source>
</reference>
<dbReference type="AlphaFoldDB" id="A0A8R7UV22"/>
<dbReference type="Pfam" id="PF08263">
    <property type="entry name" value="LRRNT_2"/>
    <property type="match status" value="1"/>
</dbReference>
<reference evidence="4" key="3">
    <citation type="submission" date="2022-06" db="UniProtKB">
        <authorList>
            <consortium name="EnsemblPlants"/>
        </authorList>
    </citation>
    <scope>IDENTIFICATION</scope>
</reference>
<keyword evidence="2" id="KW-0677">Repeat</keyword>